<dbReference type="EMBL" id="CVRS01000106">
    <property type="protein sequence ID" value="CRL42724.1"/>
    <property type="molecule type" value="Genomic_DNA"/>
</dbReference>
<dbReference type="PANTHER" id="PTHR37299:SF1">
    <property type="entry name" value="STAGE 0 SPORULATION PROTEIN A HOMOLOG"/>
    <property type="match status" value="1"/>
</dbReference>
<keyword evidence="7" id="KW-1185">Reference proteome</keyword>
<dbReference type="SMART" id="SM00850">
    <property type="entry name" value="LytTR"/>
    <property type="match status" value="1"/>
</dbReference>
<reference evidence="7" key="1">
    <citation type="submission" date="2015-05" db="EMBL/GenBank/DDBJ databases">
        <authorList>
            <consortium name="Pathogen Informatics"/>
        </authorList>
    </citation>
    <scope>NUCLEOTIDE SEQUENCE [LARGE SCALE GENOMIC DNA]</scope>
    <source>
        <strain evidence="7">L1-83</strain>
    </source>
</reference>
<evidence type="ECO:0000313" key="6">
    <source>
        <dbReference type="EMBL" id="CRL42724.1"/>
    </source>
</evidence>
<evidence type="ECO:0000259" key="5">
    <source>
        <dbReference type="PROSITE" id="PS50930"/>
    </source>
</evidence>
<dbReference type="Gene3D" id="2.40.50.1020">
    <property type="entry name" value="LytTr DNA-binding domain"/>
    <property type="match status" value="1"/>
</dbReference>
<dbReference type="PANTHER" id="PTHR37299">
    <property type="entry name" value="TRANSCRIPTIONAL REGULATOR-RELATED"/>
    <property type="match status" value="1"/>
</dbReference>
<protein>
    <recommendedName>
        <fullName evidence="1">Stage 0 sporulation protein A homolog</fullName>
    </recommendedName>
</protein>
<dbReference type="RefSeq" id="WP_007885899.1">
    <property type="nucleotide sequence ID" value="NZ_CVRS01000106.1"/>
</dbReference>
<name>A0A0M6WZS7_9FIRM</name>
<evidence type="ECO:0000256" key="2">
    <source>
        <dbReference type="ARBA" id="ARBA00024867"/>
    </source>
</evidence>
<sequence>MFDEDKRYKIVICDDDETFIDLLSEKIEQDFVQRKIVCLIEKYSDSRKLLDNIGAETQLYFLDIDMPEINGMEIADKILTKNPHSEIIFISNHEEMVFESFRYTPLRFIRKEKMNQELQEAISAFLDKKEKESRILEITTREGKCCIAVDDIIFLESRQHYLKICCENENFELRGRISDYETMLEKYGFVRVNIGFIINCKYIKILKTKKIILCNGMEINIGSNRHDKVRHAYMEYVREKNKWKL</sequence>
<feature type="domain" description="Response regulatory" evidence="4">
    <location>
        <begin position="9"/>
        <end position="126"/>
    </location>
</feature>
<dbReference type="InterPro" id="IPR046947">
    <property type="entry name" value="LytR-like"/>
</dbReference>
<comment type="function">
    <text evidence="2">May play the central regulatory role in sporulation. It may be an element of the effector pathway responsible for the activation of sporulation genes in response to nutritional stress. Spo0A may act in concert with spo0H (a sigma factor) to control the expression of some genes that are critical to the sporulation process.</text>
</comment>
<feature type="domain" description="HTH LytTR-type" evidence="5">
    <location>
        <begin position="136"/>
        <end position="210"/>
    </location>
</feature>
<organism evidence="6 7">
    <name type="scientific">Roseburia inulinivorans</name>
    <dbReference type="NCBI Taxonomy" id="360807"/>
    <lineage>
        <taxon>Bacteria</taxon>
        <taxon>Bacillati</taxon>
        <taxon>Bacillota</taxon>
        <taxon>Clostridia</taxon>
        <taxon>Lachnospirales</taxon>
        <taxon>Lachnospiraceae</taxon>
        <taxon>Roseburia</taxon>
    </lineage>
</organism>
<evidence type="ECO:0000256" key="3">
    <source>
        <dbReference type="PROSITE-ProRule" id="PRU00169"/>
    </source>
</evidence>
<gene>
    <name evidence="6" type="ORF">RIL183_32171</name>
</gene>
<dbReference type="PROSITE" id="PS50930">
    <property type="entry name" value="HTH_LYTTR"/>
    <property type="match status" value="1"/>
</dbReference>
<evidence type="ECO:0000259" key="4">
    <source>
        <dbReference type="PROSITE" id="PS50110"/>
    </source>
</evidence>
<dbReference type="Pfam" id="PF00072">
    <property type="entry name" value="Response_reg"/>
    <property type="match status" value="1"/>
</dbReference>
<proteinExistence type="predicted"/>
<dbReference type="PROSITE" id="PS50110">
    <property type="entry name" value="RESPONSE_REGULATORY"/>
    <property type="match status" value="1"/>
</dbReference>
<dbReference type="GeneID" id="75162375"/>
<evidence type="ECO:0000313" key="7">
    <source>
        <dbReference type="Proteomes" id="UP000049828"/>
    </source>
</evidence>
<dbReference type="AlphaFoldDB" id="A0A0M6WZS7"/>
<keyword evidence="3" id="KW-0597">Phosphoprotein</keyword>
<dbReference type="OrthoDB" id="9802383at2"/>
<accession>A0A0M6WZS7</accession>
<dbReference type="InterPro" id="IPR001789">
    <property type="entry name" value="Sig_transdc_resp-reg_receiver"/>
</dbReference>
<dbReference type="GO" id="GO:0000156">
    <property type="term" value="F:phosphorelay response regulator activity"/>
    <property type="evidence" value="ECO:0007669"/>
    <property type="project" value="InterPro"/>
</dbReference>
<dbReference type="InterPro" id="IPR011006">
    <property type="entry name" value="CheY-like_superfamily"/>
</dbReference>
<dbReference type="SMART" id="SM00448">
    <property type="entry name" value="REC"/>
    <property type="match status" value="1"/>
</dbReference>
<dbReference type="Pfam" id="PF04397">
    <property type="entry name" value="LytTR"/>
    <property type="match status" value="1"/>
</dbReference>
<feature type="modified residue" description="4-aspartylphosphate" evidence="3">
    <location>
        <position position="63"/>
    </location>
</feature>
<dbReference type="GO" id="GO:0003677">
    <property type="term" value="F:DNA binding"/>
    <property type="evidence" value="ECO:0007669"/>
    <property type="project" value="InterPro"/>
</dbReference>
<dbReference type="Gene3D" id="3.40.50.2300">
    <property type="match status" value="1"/>
</dbReference>
<dbReference type="InterPro" id="IPR007492">
    <property type="entry name" value="LytTR_DNA-bd_dom"/>
</dbReference>
<dbReference type="Proteomes" id="UP000049828">
    <property type="component" value="Unassembled WGS sequence"/>
</dbReference>
<dbReference type="SUPFAM" id="SSF52172">
    <property type="entry name" value="CheY-like"/>
    <property type="match status" value="1"/>
</dbReference>
<evidence type="ECO:0000256" key="1">
    <source>
        <dbReference type="ARBA" id="ARBA00018672"/>
    </source>
</evidence>